<dbReference type="InterPro" id="IPR001242">
    <property type="entry name" value="Condensation_dom"/>
</dbReference>
<dbReference type="EMBL" id="JACRYL010000016">
    <property type="protein sequence ID" value="MBC6112098.1"/>
    <property type="molecule type" value="Genomic_DNA"/>
</dbReference>
<dbReference type="Pfam" id="PF00668">
    <property type="entry name" value="Condensation"/>
    <property type="match status" value="1"/>
</dbReference>
<dbReference type="Pfam" id="PF00501">
    <property type="entry name" value="AMP-binding"/>
    <property type="match status" value="1"/>
</dbReference>
<feature type="domain" description="Carrier" evidence="1">
    <location>
        <begin position="990"/>
        <end position="1065"/>
    </location>
</feature>
<evidence type="ECO:0000313" key="2">
    <source>
        <dbReference type="EMBL" id="MBC6112098.1"/>
    </source>
</evidence>
<dbReference type="InterPro" id="IPR001031">
    <property type="entry name" value="Thioesterase"/>
</dbReference>
<dbReference type="SUPFAM" id="SSF47336">
    <property type="entry name" value="ACP-like"/>
    <property type="match status" value="1"/>
</dbReference>
<evidence type="ECO:0000259" key="1">
    <source>
        <dbReference type="PROSITE" id="PS50075"/>
    </source>
</evidence>
<dbReference type="Pfam" id="PF13193">
    <property type="entry name" value="AMP-binding_C"/>
    <property type="match status" value="1"/>
</dbReference>
<dbReference type="PANTHER" id="PTHR45527:SF1">
    <property type="entry name" value="FATTY ACID SYNTHASE"/>
    <property type="match status" value="1"/>
</dbReference>
<comment type="caution">
    <text evidence="2">The sequence shown here is derived from an EMBL/GenBank/DDBJ whole genome shotgun (WGS) entry which is preliminary data.</text>
</comment>
<dbReference type="Proteomes" id="UP000652755">
    <property type="component" value="Unassembled WGS sequence"/>
</dbReference>
<sequence length="1331" mass="151816">MITQELETNFIEVDFDPFEDNKEIEKIINLNESQKEIWLSCIIGGTPANLAYNESVSLQLEGELDLNTFQKSLEYLTQRHESLRAGLSQNGENLIIYKKIIPTIHFEDLSKRNEENIDEILTSFIEDEISIPFDLYNDTLFKIYIHKTKQNTHHFTIIIHHIIGDGWSIGIILEDLSKIYNALLKGEQPKLEPVDQISKYAKEQVDFAKTEEYEITQNFWVDKYKEDVPVLSLPMDFNRPSVRTYEGKRKDQLVDYKLQKAIKNLSNKAHCSVVTTLITLFEVYLYHRSGQEDIILGLPAAGQLATENLNLVGHCVNLLPLRSKIIPELPFLDYLKIRKNEIYDVYEHQKLTFSELLKKIASKRDRANIPLVPVVFNVDMAMDERVKFDGLNHKIFSNPRVCQTFEISLNVNGSKEAMIFEWAYNTQLFSSETIDEMMFEFTALIEKVTSDDQVLIGNAITRSNPFPTVTPNFVDYPKDKNFVDLFEEQAQLNPNKIALRFEESDLSYKFLDEKANQLANYLTAQNIGKNSLVPICLQPSLEMVIAIIGILKAGAAYVPIDPDYPINRIKYLIEECKSTILVSDLFNLSKFENSIQANIIALNNSKSGVWKEKKTFEKATVEANSLVYVIYTSGSTGNPKGVMISHKSLSDYLFGLSNKLPLLRNCKSYALGSAISTDLGNTTLYSALSLGAELHLFAKDRFNDVSYIHDYFKKYSIDFLKIVPSHWKYLMFGKQPLLPNKALMFGGESLPEEFINLIKQAKNTCEIINHYGPTETTIGKLLHIVDQTKDYNGSVPIGQPFSNTSVYVLNSAMKYSPVGVPGELYIGGDGVAEGYLNNLELTNKSFVHNPFSENQHKKIYKTGDLVKWLDNGHIQYLGRIDEQVKIRGNRIELGEIQNILQKYPDVKQSAVIVDETDVDNKQLIAYIVSESELDKEKIIQFLRSQLPEYMIPRTLVKVDKIPLTSNGKIDRKLLPSPTLIDLHTENNFVAPQNGIQELISKIWSEHLGINEISIKDDFFELGGHSMIAIKVMIEIEKQTGKRLPLASLFDHPTIEKISTQLNPSEGKRWDSLVPIKTTGTKNPVYLIHGGGLNVLVFRSMSKYLDAEQPVYALQALGLNGETTLYYTIEEIANKYISEILEQNPDGPYLIAGYSLGGKIAYEMANQLLKMGKKIEMLGIFDTYNPTSKTGLNKIALKIMRQLKKIPFMLNRLTTEPKETLDYQYLIAKNKIKNKFTTSVAKEDVFTHDPEIIRSYDVAYDSYRIKPIDLEVDLFRVKKRIYFLDDPIYLGWKDYAKQGINIHEVPGDHKTFLFPPNDKEFAEILQKTLDSK</sequence>
<dbReference type="PROSITE" id="PS50075">
    <property type="entry name" value="CARRIER"/>
    <property type="match status" value="1"/>
</dbReference>
<dbReference type="Gene3D" id="3.40.50.980">
    <property type="match status" value="2"/>
</dbReference>
<organism evidence="2 3">
    <name type="scientific">Pedobacter fastidiosus</name>
    <dbReference type="NCBI Taxonomy" id="2765361"/>
    <lineage>
        <taxon>Bacteria</taxon>
        <taxon>Pseudomonadati</taxon>
        <taxon>Bacteroidota</taxon>
        <taxon>Sphingobacteriia</taxon>
        <taxon>Sphingobacteriales</taxon>
        <taxon>Sphingobacteriaceae</taxon>
        <taxon>Pedobacter</taxon>
    </lineage>
</organism>
<dbReference type="NCBIfam" id="TIGR01733">
    <property type="entry name" value="AA-adenyl-dom"/>
    <property type="match status" value="1"/>
</dbReference>
<dbReference type="Gene3D" id="3.30.559.10">
    <property type="entry name" value="Chloramphenicol acetyltransferase-like domain"/>
    <property type="match status" value="1"/>
</dbReference>
<dbReference type="Gene3D" id="1.10.1200.10">
    <property type="entry name" value="ACP-like"/>
    <property type="match status" value="1"/>
</dbReference>
<dbReference type="CDD" id="cd05930">
    <property type="entry name" value="A_NRPS"/>
    <property type="match status" value="1"/>
</dbReference>
<dbReference type="InterPro" id="IPR023213">
    <property type="entry name" value="CAT-like_dom_sf"/>
</dbReference>
<dbReference type="SUPFAM" id="SSF56801">
    <property type="entry name" value="Acetyl-CoA synthetase-like"/>
    <property type="match status" value="1"/>
</dbReference>
<dbReference type="InterPro" id="IPR045851">
    <property type="entry name" value="AMP-bd_C_sf"/>
</dbReference>
<dbReference type="Gene3D" id="3.40.50.1820">
    <property type="entry name" value="alpha/beta hydrolase"/>
    <property type="match status" value="1"/>
</dbReference>
<dbReference type="PROSITE" id="PS00455">
    <property type="entry name" value="AMP_BINDING"/>
    <property type="match status" value="1"/>
</dbReference>
<reference evidence="2 3" key="1">
    <citation type="submission" date="2020-08" db="EMBL/GenBank/DDBJ databases">
        <authorList>
            <person name="Sun Q."/>
            <person name="Inoue M."/>
        </authorList>
    </citation>
    <scope>NUCLEOTIDE SEQUENCE [LARGE SCALE GENOMIC DNA]</scope>
    <source>
        <strain evidence="2 3">CCM 8938</strain>
    </source>
</reference>
<dbReference type="Pfam" id="PF00975">
    <property type="entry name" value="Thioesterase"/>
    <property type="match status" value="1"/>
</dbReference>
<keyword evidence="3" id="KW-1185">Reference proteome</keyword>
<dbReference type="InterPro" id="IPR025110">
    <property type="entry name" value="AMP-bd_C"/>
</dbReference>
<dbReference type="Gene3D" id="3.30.300.30">
    <property type="match status" value="1"/>
</dbReference>
<gene>
    <name evidence="2" type="ORF">H7U22_16870</name>
</gene>
<dbReference type="InterPro" id="IPR000873">
    <property type="entry name" value="AMP-dep_synth/lig_dom"/>
</dbReference>
<dbReference type="Gene3D" id="2.30.38.10">
    <property type="entry name" value="Luciferase, Domain 3"/>
    <property type="match status" value="1"/>
</dbReference>
<proteinExistence type="predicted"/>
<name>A0ABR7KVF5_9SPHI</name>
<dbReference type="Pfam" id="PF00550">
    <property type="entry name" value="PP-binding"/>
    <property type="match status" value="1"/>
</dbReference>
<dbReference type="PANTHER" id="PTHR45527">
    <property type="entry name" value="NONRIBOSOMAL PEPTIDE SYNTHETASE"/>
    <property type="match status" value="1"/>
</dbReference>
<dbReference type="InterPro" id="IPR009081">
    <property type="entry name" value="PP-bd_ACP"/>
</dbReference>
<dbReference type="SUPFAM" id="SSF52777">
    <property type="entry name" value="CoA-dependent acyltransferases"/>
    <property type="match status" value="2"/>
</dbReference>
<dbReference type="InterPro" id="IPR010071">
    <property type="entry name" value="AA_adenyl_dom"/>
</dbReference>
<dbReference type="SUPFAM" id="SSF53474">
    <property type="entry name" value="alpha/beta-Hydrolases"/>
    <property type="match status" value="1"/>
</dbReference>
<dbReference type="RefSeq" id="WP_187072525.1">
    <property type="nucleotide sequence ID" value="NZ_JACRYL010000016.1"/>
</dbReference>
<evidence type="ECO:0000313" key="3">
    <source>
        <dbReference type="Proteomes" id="UP000652755"/>
    </source>
</evidence>
<accession>A0ABR7KVF5</accession>
<dbReference type="InterPro" id="IPR036736">
    <property type="entry name" value="ACP-like_sf"/>
</dbReference>
<dbReference type="InterPro" id="IPR029058">
    <property type="entry name" value="AB_hydrolase_fold"/>
</dbReference>
<dbReference type="InterPro" id="IPR020845">
    <property type="entry name" value="AMP-binding_CS"/>
</dbReference>
<protein>
    <submittedName>
        <fullName evidence="2">Amino acid adenylation domain-containing protein</fullName>
    </submittedName>
</protein>
<dbReference type="Gene3D" id="3.30.559.30">
    <property type="entry name" value="Nonribosomal peptide synthetase, condensation domain"/>
    <property type="match status" value="1"/>
</dbReference>